<evidence type="ECO:0000313" key="2">
    <source>
        <dbReference type="Proteomes" id="UP001060215"/>
    </source>
</evidence>
<dbReference type="Proteomes" id="UP001060215">
    <property type="component" value="Chromosome 6"/>
</dbReference>
<sequence>MSQFLLWVEYLPVVSPLENQKENAVHFAKRTGHAIATALNVVQTGHAYEDFMLFAKAAKSKQENPTLYMIEMKKVESTFHLRSLEAMDFLDTFLSTNPNSSGHVKIHDFSMVLRLKACSLSEKFLYGSAHVSRQPLFRQASELAFTECHADGNHYISEQEEIPLIKRFQT</sequence>
<accession>A0ACC0ICP1</accession>
<keyword evidence="1" id="KW-0808">Transferase</keyword>
<reference evidence="1 2" key="1">
    <citation type="journal article" date="2022" name="Plant J.">
        <title>Chromosome-level genome of Camellia lanceoleosa provides a valuable resource for understanding genome evolution and self-incompatibility.</title>
        <authorList>
            <person name="Gong W."/>
            <person name="Xiao S."/>
            <person name="Wang L."/>
            <person name="Liao Z."/>
            <person name="Chang Y."/>
            <person name="Mo W."/>
            <person name="Hu G."/>
            <person name="Li W."/>
            <person name="Zhao G."/>
            <person name="Zhu H."/>
            <person name="Hu X."/>
            <person name="Ji K."/>
            <person name="Xiang X."/>
            <person name="Song Q."/>
            <person name="Yuan D."/>
            <person name="Jin S."/>
            <person name="Zhang L."/>
        </authorList>
    </citation>
    <scope>NUCLEOTIDE SEQUENCE [LARGE SCALE GENOMIC DNA]</scope>
    <source>
        <strain evidence="1">SQ_2022a</strain>
    </source>
</reference>
<comment type="caution">
    <text evidence="1">The sequence shown here is derived from an EMBL/GenBank/DDBJ whole genome shotgun (WGS) entry which is preliminary data.</text>
</comment>
<keyword evidence="1" id="KW-0012">Acyltransferase</keyword>
<protein>
    <submittedName>
        <fullName evidence="1">Lysophospholipid acyltransferase LPEAT2</fullName>
    </submittedName>
</protein>
<keyword evidence="2" id="KW-1185">Reference proteome</keyword>
<organism evidence="1 2">
    <name type="scientific">Camellia lanceoleosa</name>
    <dbReference type="NCBI Taxonomy" id="1840588"/>
    <lineage>
        <taxon>Eukaryota</taxon>
        <taxon>Viridiplantae</taxon>
        <taxon>Streptophyta</taxon>
        <taxon>Embryophyta</taxon>
        <taxon>Tracheophyta</taxon>
        <taxon>Spermatophyta</taxon>
        <taxon>Magnoliopsida</taxon>
        <taxon>eudicotyledons</taxon>
        <taxon>Gunneridae</taxon>
        <taxon>Pentapetalae</taxon>
        <taxon>asterids</taxon>
        <taxon>Ericales</taxon>
        <taxon>Theaceae</taxon>
        <taxon>Camellia</taxon>
    </lineage>
</organism>
<gene>
    <name evidence="1" type="ORF">LOK49_LG03G02428</name>
</gene>
<dbReference type="EMBL" id="CM045763">
    <property type="protein sequence ID" value="KAI8022620.1"/>
    <property type="molecule type" value="Genomic_DNA"/>
</dbReference>
<name>A0ACC0ICP1_9ERIC</name>
<proteinExistence type="predicted"/>
<evidence type="ECO:0000313" key="1">
    <source>
        <dbReference type="EMBL" id="KAI8022620.1"/>
    </source>
</evidence>